<dbReference type="InterPro" id="IPR014737">
    <property type="entry name" value="Transposase_Tn5-like_C"/>
</dbReference>
<dbReference type="RefSeq" id="WP_008180808.1">
    <property type="nucleotide sequence ID" value="NZ_GL890840.1"/>
</dbReference>
<evidence type="ECO:0000313" key="2">
    <source>
        <dbReference type="Proteomes" id="UP000003959"/>
    </source>
</evidence>
<gene>
    <name evidence="1" type="ORF">LYNGBM3L_19860</name>
</gene>
<organism evidence="1 2">
    <name type="scientific">Moorena producens 3L</name>
    <dbReference type="NCBI Taxonomy" id="489825"/>
    <lineage>
        <taxon>Bacteria</taxon>
        <taxon>Bacillati</taxon>
        <taxon>Cyanobacteriota</taxon>
        <taxon>Cyanophyceae</taxon>
        <taxon>Coleofasciculales</taxon>
        <taxon>Coleofasciculaceae</taxon>
        <taxon>Moorena</taxon>
    </lineage>
</organism>
<evidence type="ECO:0000313" key="1">
    <source>
        <dbReference type="EMBL" id="EGJ33876.1"/>
    </source>
</evidence>
<dbReference type="Proteomes" id="UP000003959">
    <property type="component" value="Unassembled WGS sequence"/>
</dbReference>
<dbReference type="HOGENOM" id="CLU_2807735_0_0_3"/>
<protein>
    <submittedName>
        <fullName evidence="1">Uncharacterized protein</fullName>
    </submittedName>
</protein>
<dbReference type="AlphaFoldDB" id="F4XMG7"/>
<sequence>MWLTYQARLNPDASCQVVFSPPEWKLKRLQFQPKNPSKKPPTLAFCSDAGLHAWVDFWLVLEMANLA</sequence>
<keyword evidence="2" id="KW-1185">Reference proteome</keyword>
<proteinExistence type="predicted"/>
<dbReference type="OrthoDB" id="5647367at2"/>
<dbReference type="EMBL" id="GL890840">
    <property type="protein sequence ID" value="EGJ33876.1"/>
    <property type="molecule type" value="Genomic_DNA"/>
</dbReference>
<name>F4XMG7_9CYAN</name>
<reference evidence="2" key="1">
    <citation type="journal article" date="2011" name="Proc. Natl. Acad. Sci. U.S.A.">
        <title>Genomic insights into the physiology and ecology of the marine filamentous cyanobacterium Lyngbya majuscula.</title>
        <authorList>
            <person name="Jones A.C."/>
            <person name="Monroe E.A."/>
            <person name="Podell S."/>
            <person name="Hess W.R."/>
            <person name="Klages S."/>
            <person name="Esquenazi E."/>
            <person name="Niessen S."/>
            <person name="Hoover H."/>
            <person name="Rothmann M."/>
            <person name="Lasken R.S."/>
            <person name="Yates J.R.III."/>
            <person name="Reinhardt R."/>
            <person name="Kube M."/>
            <person name="Burkart M.D."/>
            <person name="Allen E.E."/>
            <person name="Dorrestein P.C."/>
            <person name="Gerwick W.H."/>
            <person name="Gerwick L."/>
        </authorList>
    </citation>
    <scope>NUCLEOTIDE SEQUENCE [LARGE SCALE GENOMIC DNA]</scope>
    <source>
        <strain evidence="2">3L</strain>
    </source>
</reference>
<accession>F4XMG7</accession>
<dbReference type="Gene3D" id="1.10.740.10">
    <property type="entry name" value="Transferase Inhibitor Protein From Tn5, Chain"/>
    <property type="match status" value="1"/>
</dbReference>